<accession>G8WPS1</accession>
<evidence type="ECO:0000256" key="1">
    <source>
        <dbReference type="SAM" id="SignalP"/>
    </source>
</evidence>
<proteinExistence type="predicted"/>
<dbReference type="Gene3D" id="2.40.10.10">
    <property type="entry name" value="Trypsin-like serine proteases"/>
    <property type="match status" value="1"/>
</dbReference>
<evidence type="ECO:0000313" key="4">
    <source>
        <dbReference type="Proteomes" id="UP000007842"/>
    </source>
</evidence>
<dbReference type="Pfam" id="PF00089">
    <property type="entry name" value="Trypsin"/>
    <property type="match status" value="1"/>
</dbReference>
<keyword evidence="1" id="KW-0732">Signal</keyword>
<dbReference type="PROSITE" id="PS50240">
    <property type="entry name" value="TRYPSIN_DOM"/>
    <property type="match status" value="1"/>
</dbReference>
<keyword evidence="4" id="KW-1185">Reference proteome</keyword>
<dbReference type="InterPro" id="IPR001314">
    <property type="entry name" value="Peptidase_S1A"/>
</dbReference>
<dbReference type="PATRIC" id="fig|1003195.29.peg.486"/>
<dbReference type="PANTHER" id="PTHR24260:SF136">
    <property type="entry name" value="GH08193P-RELATED"/>
    <property type="match status" value="1"/>
</dbReference>
<evidence type="ECO:0000313" key="3">
    <source>
        <dbReference type="EMBL" id="AEW92860.1"/>
    </source>
</evidence>
<feature type="signal peptide" evidence="1">
    <location>
        <begin position="1"/>
        <end position="26"/>
    </location>
</feature>
<dbReference type="GO" id="GO:0004252">
    <property type="term" value="F:serine-type endopeptidase activity"/>
    <property type="evidence" value="ECO:0007669"/>
    <property type="project" value="InterPro"/>
</dbReference>
<dbReference type="InterPro" id="IPR001254">
    <property type="entry name" value="Trypsin_dom"/>
</dbReference>
<feature type="domain" description="Peptidase S1" evidence="2">
    <location>
        <begin position="31"/>
        <end position="246"/>
    </location>
</feature>
<dbReference type="AlphaFoldDB" id="G8WPS1"/>
<name>G8WPS1_STREN</name>
<dbReference type="PANTHER" id="PTHR24260">
    <property type="match status" value="1"/>
</dbReference>
<dbReference type="PRINTS" id="PR00722">
    <property type="entry name" value="CHYMOTRYPSIN"/>
</dbReference>
<dbReference type="EMBL" id="CP003219">
    <property type="protein sequence ID" value="AEW92860.1"/>
    <property type="molecule type" value="Genomic_DNA"/>
</dbReference>
<dbReference type="KEGG" id="scy:SCATT_04890"/>
<dbReference type="eggNOG" id="COG5640">
    <property type="taxonomic scope" value="Bacteria"/>
</dbReference>
<organism evidence="3 4">
    <name type="scientific">Streptantibioticus cattleyicolor (strain ATCC 35852 / DSM 46488 / JCM 4925 / NBRC 14057 / NRRL 8057)</name>
    <name type="common">Streptomyces cattleya</name>
    <dbReference type="NCBI Taxonomy" id="1003195"/>
    <lineage>
        <taxon>Bacteria</taxon>
        <taxon>Bacillati</taxon>
        <taxon>Actinomycetota</taxon>
        <taxon>Actinomycetes</taxon>
        <taxon>Kitasatosporales</taxon>
        <taxon>Streptomycetaceae</taxon>
        <taxon>Streptantibioticus</taxon>
    </lineage>
</organism>
<reference evidence="4" key="1">
    <citation type="submission" date="2011-12" db="EMBL/GenBank/DDBJ databases">
        <title>Complete genome sequence of Streptomyces cattleya strain DSM 46488.</title>
        <authorList>
            <person name="Ou H.-Y."/>
            <person name="Li P."/>
            <person name="Zhao C."/>
            <person name="O'Hagan D."/>
            <person name="Deng Z."/>
        </authorList>
    </citation>
    <scope>NUCLEOTIDE SEQUENCE [LARGE SCALE GENOMIC DNA]</scope>
    <source>
        <strain evidence="4">ATCC 35852 / DSM 46488 / JCM 4925 / NBRC 14057 / NRRL 8057</strain>
    </source>
</reference>
<dbReference type="GO" id="GO:0006508">
    <property type="term" value="P:proteolysis"/>
    <property type="evidence" value="ECO:0007669"/>
    <property type="project" value="InterPro"/>
</dbReference>
<dbReference type="STRING" id="1003195.SCATT_04890"/>
<dbReference type="InterPro" id="IPR043504">
    <property type="entry name" value="Peptidase_S1_PA_chymotrypsin"/>
</dbReference>
<dbReference type="SUPFAM" id="SSF50494">
    <property type="entry name" value="Trypsin-like serine proteases"/>
    <property type="match status" value="1"/>
</dbReference>
<evidence type="ECO:0000259" key="2">
    <source>
        <dbReference type="PROSITE" id="PS50240"/>
    </source>
</evidence>
<dbReference type="HOGENOM" id="CLU_029441_0_0_11"/>
<gene>
    <name evidence="3" type="ordered locus">SCATT_04890</name>
</gene>
<feature type="chain" id="PRO_5039109324" evidence="1">
    <location>
        <begin position="27"/>
        <end position="526"/>
    </location>
</feature>
<dbReference type="Proteomes" id="UP000007842">
    <property type="component" value="Chromosome"/>
</dbReference>
<sequence length="526" mass="54656">MSVMRSRTAWTTGLAAATLTAAAVTAAPADAVSGPQATDASAASTASLNVGGQEGCSGTLVAPQWLLTAASCFADTPSQGYHVQAGAPKLKTTATFAGGVQQQVTEVVPRSDRDVVMARLAAPVTGITPATVATTAPATGDEVQAVGFGRTSSEWVPGQAHTAPFTVGAVGGTTINLAAASGGGAICKGDTGGPALRTVDGRAQVVAVHSLSWQGGCLGTDASETRTGAVDARVDDIAGWVGQISYSTTFAKAPWVNAQQMTAGYYTGGSAAGTRHMDLVVRWNDGEVTLYQGGDNNDPAHPFSAEYQLAKPKSIWAKALNISRANFNGGATDGLVVRWVDGEMTQYTTVDAKGFHGEKQLAKPKTPVWQNDARLMTAGKFTTGGKSDDLMVVWKDGNVSAFTDLAANGLNKQTEIVKPNTTTWPYADQLTTGQFTGKATDDVLVRWKDGETTIYPGMTTSRLPAEDRIALPKSRWAQATVVAAGAFGDNNVSDDVLVRWSDGHLSLFTGVDAKGTHDETVLTPKQ</sequence>
<dbReference type="InterPro" id="IPR009003">
    <property type="entry name" value="Peptidase_S1_PA"/>
</dbReference>
<protein>
    <submittedName>
        <fullName evidence="3">Putative secreted esterase</fullName>
    </submittedName>
</protein>
<dbReference type="SMART" id="SM00020">
    <property type="entry name" value="Tryp_SPc"/>
    <property type="match status" value="1"/>
</dbReference>
<dbReference type="InterPro" id="IPR051333">
    <property type="entry name" value="CLIP_Serine_Protease"/>
</dbReference>